<evidence type="ECO:0000313" key="7">
    <source>
        <dbReference type="EMBL" id="MFC4467948.1"/>
    </source>
</evidence>
<feature type="domain" description="HTH iclR-type" evidence="5">
    <location>
        <begin position="54"/>
        <end position="114"/>
    </location>
</feature>
<dbReference type="RefSeq" id="WP_386345577.1">
    <property type="nucleotide sequence ID" value="NZ_JBHSFG010000047.1"/>
</dbReference>
<keyword evidence="2" id="KW-0238">DNA-binding</keyword>
<dbReference type="InterPro" id="IPR036388">
    <property type="entry name" value="WH-like_DNA-bd_sf"/>
</dbReference>
<evidence type="ECO:0000259" key="5">
    <source>
        <dbReference type="PROSITE" id="PS51077"/>
    </source>
</evidence>
<dbReference type="PANTHER" id="PTHR30136">
    <property type="entry name" value="HELIX-TURN-HELIX TRANSCRIPTIONAL REGULATOR, ICLR FAMILY"/>
    <property type="match status" value="1"/>
</dbReference>
<dbReference type="Gene3D" id="1.10.10.10">
    <property type="entry name" value="Winged helix-like DNA-binding domain superfamily/Winged helix DNA-binding domain"/>
    <property type="match status" value="1"/>
</dbReference>
<dbReference type="Pfam" id="PF09339">
    <property type="entry name" value="HTH_IclR"/>
    <property type="match status" value="1"/>
</dbReference>
<feature type="domain" description="IclR-ED" evidence="6">
    <location>
        <begin position="115"/>
        <end position="292"/>
    </location>
</feature>
<name>A0ABV8YVA9_9ACTN</name>
<dbReference type="Gene3D" id="3.30.450.40">
    <property type="match status" value="1"/>
</dbReference>
<comment type="caution">
    <text evidence="7">The sequence shown here is derived from an EMBL/GenBank/DDBJ whole genome shotgun (WGS) entry which is preliminary data.</text>
</comment>
<evidence type="ECO:0000259" key="6">
    <source>
        <dbReference type="PROSITE" id="PS51078"/>
    </source>
</evidence>
<dbReference type="PANTHER" id="PTHR30136:SF35">
    <property type="entry name" value="HTH-TYPE TRANSCRIPTIONAL REGULATOR RV1719"/>
    <property type="match status" value="1"/>
</dbReference>
<evidence type="ECO:0000256" key="2">
    <source>
        <dbReference type="ARBA" id="ARBA00023125"/>
    </source>
</evidence>
<dbReference type="InterPro" id="IPR014757">
    <property type="entry name" value="Tscrpt_reg_IclR_C"/>
</dbReference>
<dbReference type="InterPro" id="IPR036390">
    <property type="entry name" value="WH_DNA-bd_sf"/>
</dbReference>
<dbReference type="PROSITE" id="PS51077">
    <property type="entry name" value="HTH_ICLR"/>
    <property type="match status" value="1"/>
</dbReference>
<protein>
    <submittedName>
        <fullName evidence="7">IclR family transcriptional regulator</fullName>
    </submittedName>
</protein>
<reference evidence="8" key="1">
    <citation type="journal article" date="2019" name="Int. J. Syst. Evol. Microbiol.">
        <title>The Global Catalogue of Microorganisms (GCM) 10K type strain sequencing project: providing services to taxonomists for standard genome sequencing and annotation.</title>
        <authorList>
            <consortium name="The Broad Institute Genomics Platform"/>
            <consortium name="The Broad Institute Genome Sequencing Center for Infectious Disease"/>
            <person name="Wu L."/>
            <person name="Ma J."/>
        </authorList>
    </citation>
    <scope>NUCLEOTIDE SEQUENCE [LARGE SCALE GENOMIC DNA]</scope>
    <source>
        <strain evidence="8">DT43</strain>
    </source>
</reference>
<proteinExistence type="predicted"/>
<gene>
    <name evidence="7" type="ORF">ACFPH6_26025</name>
</gene>
<organism evidence="7 8">
    <name type="scientific">Streptomyces xiangluensis</name>
    <dbReference type="NCBI Taxonomy" id="2665720"/>
    <lineage>
        <taxon>Bacteria</taxon>
        <taxon>Bacillati</taxon>
        <taxon>Actinomycetota</taxon>
        <taxon>Actinomycetes</taxon>
        <taxon>Kitasatosporales</taxon>
        <taxon>Streptomycetaceae</taxon>
        <taxon>Streptomyces</taxon>
    </lineage>
</organism>
<dbReference type="Proteomes" id="UP001596012">
    <property type="component" value="Unassembled WGS sequence"/>
</dbReference>
<accession>A0ABV8YVA9</accession>
<evidence type="ECO:0000256" key="4">
    <source>
        <dbReference type="SAM" id="MobiDB-lite"/>
    </source>
</evidence>
<keyword evidence="3" id="KW-0804">Transcription</keyword>
<dbReference type="Pfam" id="PF01614">
    <property type="entry name" value="IclR_C"/>
    <property type="match status" value="1"/>
</dbReference>
<keyword evidence="1" id="KW-0805">Transcription regulation</keyword>
<evidence type="ECO:0000313" key="8">
    <source>
        <dbReference type="Proteomes" id="UP001596012"/>
    </source>
</evidence>
<dbReference type="InterPro" id="IPR029016">
    <property type="entry name" value="GAF-like_dom_sf"/>
</dbReference>
<dbReference type="SUPFAM" id="SSF55781">
    <property type="entry name" value="GAF domain-like"/>
    <property type="match status" value="1"/>
</dbReference>
<sequence length="304" mass="33245">MSKRSQWSAERATSGETSGRQAELRGVISTEEGVSVDSGAAQAGAEREPHGTSVRSVRRALDILGLLSEERPLITLREITDATGLPKTTVLRLVQTLEESGLLWSDEGGYIAGPGLWRWAYLARSQWEIPRETRKVMRDLADRLKETVNIFVARDLHRVCVAHEESPHPLRHVVDVGHEQPLWAGASSKILLHDASEAQLRRIAQASPHGEDHAAQLRTSAQEAARRGYAVSNSEWDEGLTAVAVPLTSPSGTVVASLSVSGPDHRFPYAAIERFATDLTEAARLISDQGFGHPLSYGRRSARD</sequence>
<feature type="region of interest" description="Disordered" evidence="4">
    <location>
        <begin position="1"/>
        <end position="53"/>
    </location>
</feature>
<keyword evidence="8" id="KW-1185">Reference proteome</keyword>
<evidence type="ECO:0000256" key="1">
    <source>
        <dbReference type="ARBA" id="ARBA00023015"/>
    </source>
</evidence>
<dbReference type="InterPro" id="IPR005471">
    <property type="entry name" value="Tscrpt_reg_IclR_N"/>
</dbReference>
<dbReference type="InterPro" id="IPR050707">
    <property type="entry name" value="HTH_MetabolicPath_Reg"/>
</dbReference>
<dbReference type="SMART" id="SM00346">
    <property type="entry name" value="HTH_ICLR"/>
    <property type="match status" value="1"/>
</dbReference>
<dbReference type="EMBL" id="JBHSFG010000047">
    <property type="protein sequence ID" value="MFC4467948.1"/>
    <property type="molecule type" value="Genomic_DNA"/>
</dbReference>
<dbReference type="PROSITE" id="PS51078">
    <property type="entry name" value="ICLR_ED"/>
    <property type="match status" value="1"/>
</dbReference>
<dbReference type="SUPFAM" id="SSF46785">
    <property type="entry name" value="Winged helix' DNA-binding domain"/>
    <property type="match status" value="1"/>
</dbReference>
<evidence type="ECO:0000256" key="3">
    <source>
        <dbReference type="ARBA" id="ARBA00023163"/>
    </source>
</evidence>